<comment type="cofactor">
    <cofactor evidence="1 6">
        <name>Mg(2+)</name>
        <dbReference type="ChEBI" id="CHEBI:18420"/>
    </cofactor>
</comment>
<dbReference type="InterPro" id="IPR051090">
    <property type="entry name" value="Inositol_monoP_superfamily"/>
</dbReference>
<evidence type="ECO:0000256" key="1">
    <source>
        <dbReference type="ARBA" id="ARBA00001946"/>
    </source>
</evidence>
<dbReference type="EMBL" id="VRMN01000004">
    <property type="protein sequence ID" value="KAA8494776.1"/>
    <property type="molecule type" value="Genomic_DNA"/>
</dbReference>
<accession>A0A5J4YTU3</accession>
<keyword evidence="5 6" id="KW-0460">Magnesium</keyword>
<dbReference type="GO" id="GO:0000103">
    <property type="term" value="P:sulfate assimilation"/>
    <property type="evidence" value="ECO:0007669"/>
    <property type="project" value="TreeGrafter"/>
</dbReference>
<evidence type="ECO:0000256" key="2">
    <source>
        <dbReference type="ARBA" id="ARBA00009759"/>
    </source>
</evidence>
<evidence type="ECO:0000256" key="6">
    <source>
        <dbReference type="PIRSR" id="PIRSR600760-2"/>
    </source>
</evidence>
<evidence type="ECO:0000313" key="7">
    <source>
        <dbReference type="EMBL" id="KAA8494776.1"/>
    </source>
</evidence>
<dbReference type="AlphaFoldDB" id="A0A5J4YTU3"/>
<dbReference type="Gene3D" id="3.30.540.10">
    <property type="entry name" value="Fructose-1,6-Bisphosphatase, subunit A, domain 1"/>
    <property type="match status" value="1"/>
</dbReference>
<proteinExistence type="inferred from homology"/>
<dbReference type="PANTHER" id="PTHR43200">
    <property type="entry name" value="PHOSPHATASE"/>
    <property type="match status" value="1"/>
</dbReference>
<feature type="binding site" evidence="6">
    <location>
        <position position="347"/>
    </location>
    <ligand>
        <name>Mg(2+)</name>
        <dbReference type="ChEBI" id="CHEBI:18420"/>
        <label>1</label>
        <note>catalytic</note>
    </ligand>
</feature>
<keyword evidence="8" id="KW-1185">Reference proteome</keyword>
<evidence type="ECO:0000256" key="4">
    <source>
        <dbReference type="ARBA" id="ARBA00022801"/>
    </source>
</evidence>
<protein>
    <submittedName>
        <fullName evidence="7">3'(2'),5'-bisphosphate nucleotidase 2</fullName>
    </submittedName>
</protein>
<dbReference type="GO" id="GO:0008441">
    <property type="term" value="F:3'(2'),5'-bisphosphate nucleotidase activity"/>
    <property type="evidence" value="ECO:0007669"/>
    <property type="project" value="TreeGrafter"/>
</dbReference>
<keyword evidence="4" id="KW-0378">Hydrolase</keyword>
<dbReference type="Proteomes" id="UP000324585">
    <property type="component" value="Unassembled WGS sequence"/>
</dbReference>
<dbReference type="OMA" id="PHARSHI"/>
<reference evidence="8" key="1">
    <citation type="journal article" date="2019" name="Nat. Commun.">
        <title>Expansion of phycobilisome linker gene families in mesophilic red algae.</title>
        <authorList>
            <person name="Lee J."/>
            <person name="Kim D."/>
            <person name="Bhattacharya D."/>
            <person name="Yoon H.S."/>
        </authorList>
    </citation>
    <scope>NUCLEOTIDE SEQUENCE [LARGE SCALE GENOMIC DNA]</scope>
    <source>
        <strain evidence="8">CCMP 1328</strain>
    </source>
</reference>
<evidence type="ECO:0000256" key="5">
    <source>
        <dbReference type="ARBA" id="ARBA00022842"/>
    </source>
</evidence>
<comment type="caution">
    <text evidence="7">The sequence shown here is derived from an EMBL/GenBank/DDBJ whole genome shotgun (WGS) entry which is preliminary data.</text>
</comment>
<organism evidence="7 8">
    <name type="scientific">Porphyridium purpureum</name>
    <name type="common">Red alga</name>
    <name type="synonym">Porphyridium cruentum</name>
    <dbReference type="NCBI Taxonomy" id="35688"/>
    <lineage>
        <taxon>Eukaryota</taxon>
        <taxon>Rhodophyta</taxon>
        <taxon>Bangiophyceae</taxon>
        <taxon>Porphyridiales</taxon>
        <taxon>Porphyridiaceae</taxon>
        <taxon>Porphyridium</taxon>
    </lineage>
</organism>
<gene>
    <name evidence="7" type="ORF">FVE85_3017</name>
</gene>
<name>A0A5J4YTU3_PORPP</name>
<dbReference type="Pfam" id="PF00459">
    <property type="entry name" value="Inositol_P"/>
    <property type="match status" value="1"/>
</dbReference>
<evidence type="ECO:0000313" key="8">
    <source>
        <dbReference type="Proteomes" id="UP000324585"/>
    </source>
</evidence>
<evidence type="ECO:0000256" key="3">
    <source>
        <dbReference type="ARBA" id="ARBA00022723"/>
    </source>
</evidence>
<keyword evidence="3 6" id="KW-0479">Metal-binding</keyword>
<sequence length="421" mass="46519">MGFVLTSVRSPCSTVQGTDAGALRRHAERAFPCVARRLRHVSLALPNLGESTERGKDAEDAADPAEKVKCSGLETELWTSLRVVQQASELCVRARDAWDRTASEDFSVQTKADRTPVTALDLAVQYIIAHTLTSAFPRYGFVAEETGLPERPLLDDAVRLANSVDKHITEQVVRELTAKYFITHHSVDGAPDRFFVLDPIDGTKGWISRKHYCVGLALIDHSAGGELLLSVLSNPTFKDPSRRVLAAIRGIGCFSCSLDWHNSSSDRQVLQQLRARADERTRPVSWTISHTLKDNSRTPMLFGFGLPPVFLCCGSLVKYFYCSLALVDVFVQLPGTESDAVSLRSWDHAAGVLCVLESGGQVTDLIGGQLRMPFGPSFSIHSLILATSRNSRPYHRDLLVRCAPRDEVSWRIMLEKSSEEP</sequence>
<dbReference type="PANTHER" id="PTHR43200:SF4">
    <property type="entry name" value="PAP-SPECIFIC PHOSPHATASE, MITOCHONDRIAL-RELATED"/>
    <property type="match status" value="1"/>
</dbReference>
<dbReference type="InterPro" id="IPR000760">
    <property type="entry name" value="Inositol_monophosphatase-like"/>
</dbReference>
<feature type="binding site" evidence="6">
    <location>
        <position position="201"/>
    </location>
    <ligand>
        <name>Mg(2+)</name>
        <dbReference type="ChEBI" id="CHEBI:18420"/>
        <label>1</label>
        <note>catalytic</note>
    </ligand>
</feature>
<dbReference type="SUPFAM" id="SSF56655">
    <property type="entry name" value="Carbohydrate phosphatase"/>
    <property type="match status" value="1"/>
</dbReference>
<dbReference type="GO" id="GO:0046872">
    <property type="term" value="F:metal ion binding"/>
    <property type="evidence" value="ECO:0007669"/>
    <property type="project" value="UniProtKB-KW"/>
</dbReference>
<feature type="binding site" evidence="6">
    <location>
        <position position="200"/>
    </location>
    <ligand>
        <name>Mg(2+)</name>
        <dbReference type="ChEBI" id="CHEBI:18420"/>
        <label>1</label>
        <note>catalytic</note>
    </ligand>
</feature>
<comment type="similarity">
    <text evidence="2">Belongs to the inositol monophosphatase superfamily.</text>
</comment>
<dbReference type="Gene3D" id="3.40.190.80">
    <property type="match status" value="1"/>
</dbReference>
<feature type="binding site" evidence="6">
    <location>
        <position position="144"/>
    </location>
    <ligand>
        <name>Mg(2+)</name>
        <dbReference type="ChEBI" id="CHEBI:18420"/>
        <label>1</label>
        <note>catalytic</note>
    </ligand>
</feature>
<dbReference type="OrthoDB" id="411145at2759"/>
<feature type="binding site" evidence="6">
    <location>
        <position position="198"/>
    </location>
    <ligand>
        <name>Mg(2+)</name>
        <dbReference type="ChEBI" id="CHEBI:18420"/>
        <label>1</label>
        <note>catalytic</note>
    </ligand>
</feature>